<evidence type="ECO:0000256" key="1">
    <source>
        <dbReference type="SAM" id="Phobius"/>
    </source>
</evidence>
<dbReference type="PATRIC" id="fig|106634.4.peg.184"/>
<protein>
    <submittedName>
        <fullName evidence="2">Uncharacterized protein</fullName>
    </submittedName>
</protein>
<gene>
    <name evidence="2" type="ORF">TVD_00900</name>
</gene>
<keyword evidence="1" id="KW-1133">Transmembrane helix</keyword>
<name>A0A0G3G564_9GAMM</name>
<feature type="transmembrane region" description="Helical" evidence="1">
    <location>
        <begin position="85"/>
        <end position="106"/>
    </location>
</feature>
<dbReference type="EMBL" id="CP011367">
    <property type="protein sequence ID" value="AKJ94011.1"/>
    <property type="molecule type" value="Genomic_DNA"/>
</dbReference>
<dbReference type="AlphaFoldDB" id="A0A0G3G564"/>
<accession>A0A0G3G564</accession>
<proteinExistence type="predicted"/>
<sequence length="107" mass="11488">MSRADRRDSRLALRILLGTSALVALLVALLVLAAAVSLPGLSDWVALTFDDGMGLKNAALVAAIVSVLVSIVFALAAGEGLIGELQFMIPGFFLFFVFFWLMLAWIF</sequence>
<dbReference type="STRING" id="106634.TVD_00900"/>
<dbReference type="KEGG" id="tvr:TVD_00900"/>
<evidence type="ECO:0000313" key="3">
    <source>
        <dbReference type="Proteomes" id="UP000064201"/>
    </source>
</evidence>
<dbReference type="RefSeq" id="WP_018144728.1">
    <property type="nucleotide sequence ID" value="NZ_CP011367.1"/>
</dbReference>
<feature type="transmembrane region" description="Helical" evidence="1">
    <location>
        <begin position="58"/>
        <end position="78"/>
    </location>
</feature>
<feature type="transmembrane region" description="Helical" evidence="1">
    <location>
        <begin position="12"/>
        <end position="38"/>
    </location>
</feature>
<keyword evidence="1" id="KW-0812">Transmembrane</keyword>
<evidence type="ECO:0000313" key="2">
    <source>
        <dbReference type="EMBL" id="AKJ94011.1"/>
    </source>
</evidence>
<dbReference type="Proteomes" id="UP000064201">
    <property type="component" value="Chromosome"/>
</dbReference>
<keyword evidence="1" id="KW-0472">Membrane</keyword>
<keyword evidence="3" id="KW-1185">Reference proteome</keyword>
<reference evidence="2 3" key="1">
    <citation type="submission" date="2015-04" db="EMBL/GenBank/DDBJ databases">
        <title>Complete Sequence for the Genome of the Thioalkalivibrio versutus D301.</title>
        <authorList>
            <person name="Mu T."/>
            <person name="Zhou J."/>
            <person name="Xu X."/>
        </authorList>
    </citation>
    <scope>NUCLEOTIDE SEQUENCE [LARGE SCALE GENOMIC DNA]</scope>
    <source>
        <strain evidence="2 3">D301</strain>
    </source>
</reference>
<organism evidence="2 3">
    <name type="scientific">Thioalkalivibrio versutus</name>
    <dbReference type="NCBI Taxonomy" id="106634"/>
    <lineage>
        <taxon>Bacteria</taxon>
        <taxon>Pseudomonadati</taxon>
        <taxon>Pseudomonadota</taxon>
        <taxon>Gammaproteobacteria</taxon>
        <taxon>Chromatiales</taxon>
        <taxon>Ectothiorhodospiraceae</taxon>
        <taxon>Thioalkalivibrio</taxon>
    </lineage>
</organism>